<dbReference type="InterPro" id="IPR007012">
    <property type="entry name" value="PolA_pol_cen_dom"/>
</dbReference>
<evidence type="ECO:0000259" key="16">
    <source>
        <dbReference type="Pfam" id="PF20750"/>
    </source>
</evidence>
<dbReference type="Gene3D" id="3.30.70.590">
    <property type="entry name" value="Poly(A) polymerase predicted RNA binding domain"/>
    <property type="match status" value="1"/>
</dbReference>
<evidence type="ECO:0000256" key="10">
    <source>
        <dbReference type="ARBA" id="ARBA00022840"/>
    </source>
</evidence>
<evidence type="ECO:0000256" key="2">
    <source>
        <dbReference type="ARBA" id="ARBA00001946"/>
    </source>
</evidence>
<feature type="compositionally biased region" description="Basic and acidic residues" evidence="13">
    <location>
        <begin position="544"/>
        <end position="556"/>
    </location>
</feature>
<comment type="caution">
    <text evidence="17">The sequence shown here is derived from an EMBL/GenBank/DDBJ whole genome shotgun (WGS) entry which is preliminary data.</text>
</comment>
<evidence type="ECO:0000256" key="9">
    <source>
        <dbReference type="ARBA" id="ARBA00022741"/>
    </source>
</evidence>
<dbReference type="Pfam" id="PF04928">
    <property type="entry name" value="PAP_central"/>
    <property type="match status" value="1"/>
</dbReference>
<dbReference type="CDD" id="cd05402">
    <property type="entry name" value="NT_PAP_TUTase"/>
    <property type="match status" value="1"/>
</dbReference>
<reference evidence="17" key="1">
    <citation type="submission" date="2023-01" db="EMBL/GenBank/DDBJ databases">
        <title>Metagenome sequencing of chrysophaentin producing Chrysophaeum taylorii.</title>
        <authorList>
            <person name="Davison J."/>
            <person name="Bewley C."/>
        </authorList>
    </citation>
    <scope>NUCLEOTIDE SEQUENCE</scope>
    <source>
        <strain evidence="17">NIES-1699</strain>
    </source>
</reference>
<dbReference type="GO" id="GO:0031123">
    <property type="term" value="P:RNA 3'-end processing"/>
    <property type="evidence" value="ECO:0007669"/>
    <property type="project" value="InterPro"/>
</dbReference>
<accession>A0AAD7U5Z2</accession>
<feature type="domain" description="Poly(A) polymerase nucleotidyltransferase" evidence="16">
    <location>
        <begin position="11"/>
        <end position="148"/>
    </location>
</feature>
<evidence type="ECO:0000313" key="17">
    <source>
        <dbReference type="EMBL" id="KAJ8598435.1"/>
    </source>
</evidence>
<evidence type="ECO:0000256" key="1">
    <source>
        <dbReference type="ARBA" id="ARBA00001936"/>
    </source>
</evidence>
<dbReference type="AlphaFoldDB" id="A0AAD7U5Z2"/>
<feature type="compositionally biased region" description="Pro residues" evidence="13">
    <location>
        <begin position="414"/>
        <end position="428"/>
    </location>
</feature>
<dbReference type="GO" id="GO:0003723">
    <property type="term" value="F:RNA binding"/>
    <property type="evidence" value="ECO:0007669"/>
    <property type="project" value="InterPro"/>
</dbReference>
<keyword evidence="11" id="KW-0460">Magnesium</keyword>
<dbReference type="PANTHER" id="PTHR10682:SF10">
    <property type="entry name" value="POLYNUCLEOTIDE ADENYLYLTRANSFERASE"/>
    <property type="match status" value="1"/>
</dbReference>
<dbReference type="GO" id="GO:0005634">
    <property type="term" value="C:nucleus"/>
    <property type="evidence" value="ECO:0007669"/>
    <property type="project" value="UniProtKB-SubCell"/>
</dbReference>
<keyword evidence="9" id="KW-0547">Nucleotide-binding</keyword>
<name>A0AAD7U5Z2_9STRA</name>
<dbReference type="GO" id="GO:0005524">
    <property type="term" value="F:ATP binding"/>
    <property type="evidence" value="ECO:0007669"/>
    <property type="project" value="UniProtKB-KW"/>
</dbReference>
<gene>
    <name evidence="17" type="ORF">CTAYLR_006845</name>
</gene>
<comment type="similarity">
    <text evidence="4">Belongs to the poly(A) polymerase family.</text>
</comment>
<dbReference type="InterPro" id="IPR007010">
    <property type="entry name" value="PolA_pol_RNA-bd_dom"/>
</dbReference>
<dbReference type="EMBL" id="JAQMWT010000673">
    <property type="protein sequence ID" value="KAJ8598435.1"/>
    <property type="molecule type" value="Genomic_DNA"/>
</dbReference>
<feature type="domain" description="Poly(A) polymerase RNA-binding" evidence="14">
    <location>
        <begin position="266"/>
        <end position="324"/>
    </location>
</feature>
<comment type="cofactor">
    <cofactor evidence="2">
        <name>Mg(2+)</name>
        <dbReference type="ChEBI" id="CHEBI:18420"/>
    </cofactor>
</comment>
<proteinExistence type="inferred from homology"/>
<evidence type="ECO:0000256" key="8">
    <source>
        <dbReference type="ARBA" id="ARBA00022723"/>
    </source>
</evidence>
<dbReference type="SUPFAM" id="SSF81631">
    <property type="entry name" value="PAP/OAS1 substrate-binding domain"/>
    <property type="match status" value="1"/>
</dbReference>
<keyword evidence="6" id="KW-0507">mRNA processing</keyword>
<feature type="compositionally biased region" description="Gly residues" evidence="13">
    <location>
        <begin position="608"/>
        <end position="620"/>
    </location>
</feature>
<evidence type="ECO:0000256" key="5">
    <source>
        <dbReference type="ARBA" id="ARBA00012388"/>
    </source>
</evidence>
<evidence type="ECO:0000256" key="13">
    <source>
        <dbReference type="SAM" id="MobiDB-lite"/>
    </source>
</evidence>
<dbReference type="GO" id="GO:1990817">
    <property type="term" value="F:poly(A) RNA polymerase activity"/>
    <property type="evidence" value="ECO:0007669"/>
    <property type="project" value="UniProtKB-EC"/>
</dbReference>
<keyword evidence="7" id="KW-0808">Transferase</keyword>
<feature type="region of interest" description="Disordered" evidence="13">
    <location>
        <begin position="403"/>
        <end position="436"/>
    </location>
</feature>
<dbReference type="GO" id="GO:0006397">
    <property type="term" value="P:mRNA processing"/>
    <property type="evidence" value="ECO:0007669"/>
    <property type="project" value="UniProtKB-KW"/>
</dbReference>
<keyword evidence="8" id="KW-0479">Metal-binding</keyword>
<dbReference type="EC" id="2.7.7.19" evidence="5"/>
<comment type="cofactor">
    <cofactor evidence="1">
        <name>Mn(2+)</name>
        <dbReference type="ChEBI" id="CHEBI:29035"/>
    </cofactor>
</comment>
<dbReference type="Pfam" id="PF20750">
    <property type="entry name" value="PAP_NTPase"/>
    <property type="match status" value="1"/>
</dbReference>
<keyword evidence="12" id="KW-0539">Nucleus</keyword>
<protein>
    <recommendedName>
        <fullName evidence="5">polynucleotide adenylyltransferase</fullName>
        <ecNumber evidence="5">2.7.7.19</ecNumber>
    </recommendedName>
</protein>
<dbReference type="Gene3D" id="1.10.1410.10">
    <property type="match status" value="1"/>
</dbReference>
<keyword evidence="10" id="KW-0067">ATP-binding</keyword>
<evidence type="ECO:0000256" key="3">
    <source>
        <dbReference type="ARBA" id="ARBA00004123"/>
    </source>
</evidence>
<evidence type="ECO:0000256" key="4">
    <source>
        <dbReference type="ARBA" id="ARBA00010912"/>
    </source>
</evidence>
<dbReference type="SUPFAM" id="SSF81301">
    <property type="entry name" value="Nucleotidyltransferase"/>
    <property type="match status" value="1"/>
</dbReference>
<dbReference type="InterPro" id="IPR011068">
    <property type="entry name" value="NuclTrfase_I-like_C"/>
</dbReference>
<dbReference type="Gene3D" id="3.30.460.10">
    <property type="entry name" value="Beta Polymerase, domain 2"/>
    <property type="match status" value="1"/>
</dbReference>
<dbReference type="PANTHER" id="PTHR10682">
    <property type="entry name" value="POLY A POLYMERASE"/>
    <property type="match status" value="1"/>
</dbReference>
<feature type="domain" description="Poly(A) polymerase central" evidence="15">
    <location>
        <begin position="164"/>
        <end position="220"/>
    </location>
</feature>
<evidence type="ECO:0000256" key="12">
    <source>
        <dbReference type="ARBA" id="ARBA00023242"/>
    </source>
</evidence>
<organism evidence="17 18">
    <name type="scientific">Chrysophaeum taylorii</name>
    <dbReference type="NCBI Taxonomy" id="2483200"/>
    <lineage>
        <taxon>Eukaryota</taxon>
        <taxon>Sar</taxon>
        <taxon>Stramenopiles</taxon>
        <taxon>Ochrophyta</taxon>
        <taxon>Pelagophyceae</taxon>
        <taxon>Pelagomonadales</taxon>
        <taxon>Pelagomonadaceae</taxon>
        <taxon>Chrysophaeum</taxon>
    </lineage>
</organism>
<keyword evidence="18" id="KW-1185">Reference proteome</keyword>
<feature type="compositionally biased region" description="Low complexity" evidence="13">
    <location>
        <begin position="564"/>
        <end position="589"/>
    </location>
</feature>
<comment type="subcellular location">
    <subcellularLocation>
        <location evidence="3">Nucleus</location>
    </subcellularLocation>
</comment>
<evidence type="ECO:0000259" key="14">
    <source>
        <dbReference type="Pfam" id="PF04926"/>
    </source>
</evidence>
<evidence type="ECO:0000256" key="11">
    <source>
        <dbReference type="ARBA" id="ARBA00022842"/>
    </source>
</evidence>
<sequence length="677" mass="73038">MNGTSDRRYFGITPPIDERYPSLADKASTEALESTLRTLGVFESESGRRVRQGVIKELTRVTSAWCADEWRRVAGPSETPRCELRTFGSVRLNVHTPDADIDVVLITPRHCSRGAFFGSLVARLEATPTIGAGRVMPVRDAYTPVIRLRQPPPPPPIVKGPPDYIAWNPRLNPRDRAHLAPIVTPAHPTMNSSYNVGEPQLRAIRDELKHGVDATRRVERLAADLFGGGGGGARTDPTPPDTTAADAARKKAELGDAWRELFSPSDFFLAHRHYVQVDVSASDDDALRRWFAWCESRLRGLVVALDTPGFVRARPHATPIERRDPVSDRKTRSFFVALSFEGHVQHIDLTPCVREFSARVNAWEHRSEDMDLELKHAPQCDLPPWVLHSVHYPAGTTTYRANANERARRHPPPRPDPNLLAPPPPPMPMMGGPRGYVLGHNPHPIAATTLPEMMPPVADLAAAGVPNAGKKQPLVAVPTDDVVVDDDQETRLPDDDSLASYTHQQPSSSSSSFGGGSSTEGGEGRHNAPTPPPALRDGADEDDAPPKGSERRRQRETPAAPLIAPRQDSRASSASSASTQPSKSSSGTSKSDKQVVPPLDQIPTTTQQGGGGGGGGGGGPPRQAVMSPISPTTCSPAKKPRSELGQAEPRPRPAQMSYAQALLAPAGPTKRQVSSSS</sequence>
<evidence type="ECO:0000256" key="6">
    <source>
        <dbReference type="ARBA" id="ARBA00022664"/>
    </source>
</evidence>
<dbReference type="InterPro" id="IPR043519">
    <property type="entry name" value="NT_sf"/>
</dbReference>
<evidence type="ECO:0000313" key="18">
    <source>
        <dbReference type="Proteomes" id="UP001230188"/>
    </source>
</evidence>
<dbReference type="InterPro" id="IPR048840">
    <property type="entry name" value="PolA_pol_NTPase"/>
</dbReference>
<dbReference type="GO" id="GO:0046872">
    <property type="term" value="F:metal ion binding"/>
    <property type="evidence" value="ECO:0007669"/>
    <property type="project" value="UniProtKB-KW"/>
</dbReference>
<dbReference type="Pfam" id="PF04926">
    <property type="entry name" value="PAP_RNA-bind"/>
    <property type="match status" value="1"/>
</dbReference>
<feature type="region of interest" description="Disordered" evidence="13">
    <location>
        <begin position="487"/>
        <end position="677"/>
    </location>
</feature>
<evidence type="ECO:0000259" key="15">
    <source>
        <dbReference type="Pfam" id="PF04928"/>
    </source>
</evidence>
<dbReference type="Proteomes" id="UP001230188">
    <property type="component" value="Unassembled WGS sequence"/>
</dbReference>
<dbReference type="SUPFAM" id="SSF55003">
    <property type="entry name" value="PAP/Archaeal CCA-adding enzyme, C-terminal domain"/>
    <property type="match status" value="1"/>
</dbReference>
<evidence type="ECO:0000256" key="7">
    <source>
        <dbReference type="ARBA" id="ARBA00022679"/>
    </source>
</evidence>